<dbReference type="InterPro" id="IPR036397">
    <property type="entry name" value="RNaseH_sf"/>
</dbReference>
<proteinExistence type="inferred from homology"/>
<dbReference type="Pfam" id="PF03175">
    <property type="entry name" value="DNA_pol_B_2"/>
    <property type="match status" value="2"/>
</dbReference>
<dbReference type="SUPFAM" id="SSF53098">
    <property type="entry name" value="Ribonuclease H-like"/>
    <property type="match status" value="1"/>
</dbReference>
<evidence type="ECO:0000256" key="6">
    <source>
        <dbReference type="ARBA" id="ARBA00022932"/>
    </source>
</evidence>
<dbReference type="PANTHER" id="PTHR33568">
    <property type="entry name" value="DNA POLYMERASE"/>
    <property type="match status" value="1"/>
</dbReference>
<evidence type="ECO:0000256" key="2">
    <source>
        <dbReference type="ARBA" id="ARBA00012417"/>
    </source>
</evidence>
<keyword evidence="7" id="KW-0238">DNA-binding</keyword>
<dbReference type="PANTHER" id="PTHR33568:SF3">
    <property type="entry name" value="DNA-DIRECTED DNA POLYMERASE"/>
    <property type="match status" value="1"/>
</dbReference>
<organism evidence="10 11">
    <name type="scientific">Escallonia herrerae</name>
    <dbReference type="NCBI Taxonomy" id="1293975"/>
    <lineage>
        <taxon>Eukaryota</taxon>
        <taxon>Viridiplantae</taxon>
        <taxon>Streptophyta</taxon>
        <taxon>Embryophyta</taxon>
        <taxon>Tracheophyta</taxon>
        <taxon>Spermatophyta</taxon>
        <taxon>Magnoliopsida</taxon>
        <taxon>eudicotyledons</taxon>
        <taxon>Gunneridae</taxon>
        <taxon>Pentapetalae</taxon>
        <taxon>asterids</taxon>
        <taxon>campanulids</taxon>
        <taxon>Escalloniales</taxon>
        <taxon>Escalloniaceae</taxon>
        <taxon>Escallonia</taxon>
    </lineage>
</organism>
<comment type="catalytic activity">
    <reaction evidence="8">
        <text>DNA(n) + a 2'-deoxyribonucleoside 5'-triphosphate = DNA(n+1) + diphosphate</text>
        <dbReference type="Rhea" id="RHEA:22508"/>
        <dbReference type="Rhea" id="RHEA-COMP:17339"/>
        <dbReference type="Rhea" id="RHEA-COMP:17340"/>
        <dbReference type="ChEBI" id="CHEBI:33019"/>
        <dbReference type="ChEBI" id="CHEBI:61560"/>
        <dbReference type="ChEBI" id="CHEBI:173112"/>
        <dbReference type="EC" id="2.7.7.7"/>
    </reaction>
</comment>
<dbReference type="InterPro" id="IPR012337">
    <property type="entry name" value="RNaseH-like_sf"/>
</dbReference>
<dbReference type="GO" id="GO:0003677">
    <property type="term" value="F:DNA binding"/>
    <property type="evidence" value="ECO:0007669"/>
    <property type="project" value="UniProtKB-KW"/>
</dbReference>
<evidence type="ECO:0000313" key="10">
    <source>
        <dbReference type="EMBL" id="KAK3027203.1"/>
    </source>
</evidence>
<protein>
    <recommendedName>
        <fullName evidence="2">DNA-directed DNA polymerase</fullName>
        <ecNumber evidence="2">2.7.7.7</ecNumber>
    </recommendedName>
</protein>
<dbReference type="GO" id="GO:0000166">
    <property type="term" value="F:nucleotide binding"/>
    <property type="evidence" value="ECO:0007669"/>
    <property type="project" value="InterPro"/>
</dbReference>
<feature type="domain" description="DNA-directed DNA polymerase family B mitochondria/virus" evidence="9">
    <location>
        <begin position="383"/>
        <end position="475"/>
    </location>
</feature>
<evidence type="ECO:0000313" key="11">
    <source>
        <dbReference type="Proteomes" id="UP001188597"/>
    </source>
</evidence>
<dbReference type="Gene3D" id="3.30.420.10">
    <property type="entry name" value="Ribonuclease H-like superfamily/Ribonuclease H"/>
    <property type="match status" value="1"/>
</dbReference>
<keyword evidence="3" id="KW-0808">Transferase</keyword>
<keyword evidence="6" id="KW-0239">DNA-directed DNA polymerase</keyword>
<comment type="caution">
    <text evidence="10">The sequence shown here is derived from an EMBL/GenBank/DDBJ whole genome shotgun (WGS) entry which is preliminary data.</text>
</comment>
<dbReference type="EMBL" id="JAVXUP010000471">
    <property type="protein sequence ID" value="KAK3027203.1"/>
    <property type="molecule type" value="Genomic_DNA"/>
</dbReference>
<dbReference type="InterPro" id="IPR043502">
    <property type="entry name" value="DNA/RNA_pol_sf"/>
</dbReference>
<dbReference type="GO" id="GO:0003887">
    <property type="term" value="F:DNA-directed DNA polymerase activity"/>
    <property type="evidence" value="ECO:0007669"/>
    <property type="project" value="UniProtKB-KW"/>
</dbReference>
<keyword evidence="4" id="KW-0548">Nucleotidyltransferase</keyword>
<dbReference type="SUPFAM" id="SSF56672">
    <property type="entry name" value="DNA/RNA polymerases"/>
    <property type="match status" value="1"/>
</dbReference>
<evidence type="ECO:0000256" key="8">
    <source>
        <dbReference type="ARBA" id="ARBA00049244"/>
    </source>
</evidence>
<evidence type="ECO:0000256" key="5">
    <source>
        <dbReference type="ARBA" id="ARBA00022705"/>
    </source>
</evidence>
<dbReference type="Proteomes" id="UP001188597">
    <property type="component" value="Unassembled WGS sequence"/>
</dbReference>
<evidence type="ECO:0000259" key="9">
    <source>
        <dbReference type="Pfam" id="PF03175"/>
    </source>
</evidence>
<keyword evidence="5" id="KW-0235">DNA replication</keyword>
<dbReference type="GO" id="GO:0006260">
    <property type="term" value="P:DNA replication"/>
    <property type="evidence" value="ECO:0007669"/>
    <property type="project" value="UniProtKB-KW"/>
</dbReference>
<dbReference type="AlphaFoldDB" id="A0AA88WL67"/>
<evidence type="ECO:0000256" key="7">
    <source>
        <dbReference type="ARBA" id="ARBA00023125"/>
    </source>
</evidence>
<dbReference type="InterPro" id="IPR004868">
    <property type="entry name" value="DNA-dir_DNA_pol_B_mt/vir"/>
</dbReference>
<sequence>MSSESAAKISYTVLRTASALHYKKFFTNDDALDWYLATVNHNFKGDEDDDRILINYVVSARNPFQFISTVLCIELAWFAATMDYHVFYRIPMFTSAQDYMKTKSVNLWVYDRLRKKKRQVTLRVTTSKRDRRKTMAATFVNFIHQKDAGLALCCDCELILYSVMRLLIKYAYTSQSDYGMFTIGYVVILSDTSKRHEISMTIGNAISFKSDGKDLPVYARILEQVMKKYEEYGDKEISSIFIRIYLSGMKASVMPILSDDEIAIKIWESIDCKVAGEVNEAIPIGKRKKKPTNYLTALKPTISQKKPFIVADTETLYLDQVHVPFAAGFLVVMPDDEVSSYSSYKIETYFSEDNIANLYPTFNERSQKMMYKFIERLVVVVRLNPSIQTVYFHNFSRFDGILLLKYLATYHGEKYTIKPLMRNHMLYEIAVYQGKKKLFSLRDSYTLLTSSLDTLAKNLCPQLGCKGSIPYDEVGVDNLHIQRDILLDHMKQDILLLGGVMKKAQDIYWKKYHIDLVNKLTLSSLALTIFRTNYYDEKNWPIYIPNRN</sequence>
<reference evidence="10" key="1">
    <citation type="submission" date="2022-12" db="EMBL/GenBank/DDBJ databases">
        <title>Draft genome assemblies for two species of Escallonia (Escalloniales).</title>
        <authorList>
            <person name="Chanderbali A."/>
            <person name="Dervinis C."/>
            <person name="Anghel I."/>
            <person name="Soltis D."/>
            <person name="Soltis P."/>
            <person name="Zapata F."/>
        </authorList>
    </citation>
    <scope>NUCLEOTIDE SEQUENCE</scope>
    <source>
        <strain evidence="10">UCBG64.0493</strain>
        <tissue evidence="10">Leaf</tissue>
    </source>
</reference>
<evidence type="ECO:0000256" key="1">
    <source>
        <dbReference type="ARBA" id="ARBA00005755"/>
    </source>
</evidence>
<evidence type="ECO:0000256" key="4">
    <source>
        <dbReference type="ARBA" id="ARBA00022695"/>
    </source>
</evidence>
<dbReference type="EC" id="2.7.7.7" evidence="2"/>
<gene>
    <name evidence="10" type="ORF">RJ639_040374</name>
</gene>
<accession>A0AA88WL67</accession>
<feature type="domain" description="DNA-directed DNA polymerase family B mitochondria/virus" evidence="9">
    <location>
        <begin position="487"/>
        <end position="547"/>
    </location>
</feature>
<comment type="similarity">
    <text evidence="1">Belongs to the DNA polymerase type-B family.</text>
</comment>
<keyword evidence="11" id="KW-1185">Reference proteome</keyword>
<name>A0AA88WL67_9ASTE</name>
<evidence type="ECO:0000256" key="3">
    <source>
        <dbReference type="ARBA" id="ARBA00022679"/>
    </source>
</evidence>